<evidence type="ECO:0000313" key="7">
    <source>
        <dbReference type="EMBL" id="OLF17275.1"/>
    </source>
</evidence>
<evidence type="ECO:0000256" key="1">
    <source>
        <dbReference type="ARBA" id="ARBA00004651"/>
    </source>
</evidence>
<dbReference type="OrthoDB" id="9815525at2"/>
<name>A0A1Q8CSD1_9PSEU</name>
<feature type="transmembrane region" description="Helical" evidence="6">
    <location>
        <begin position="93"/>
        <end position="113"/>
    </location>
</feature>
<feature type="transmembrane region" description="Helical" evidence="6">
    <location>
        <begin position="297"/>
        <end position="315"/>
    </location>
</feature>
<organism evidence="7 8">
    <name type="scientific">Actinophytocola xanthii</name>
    <dbReference type="NCBI Taxonomy" id="1912961"/>
    <lineage>
        <taxon>Bacteria</taxon>
        <taxon>Bacillati</taxon>
        <taxon>Actinomycetota</taxon>
        <taxon>Actinomycetes</taxon>
        <taxon>Pseudonocardiales</taxon>
        <taxon>Pseudonocardiaceae</taxon>
    </lineage>
</organism>
<dbReference type="STRING" id="1912961.BU204_12625"/>
<sequence length="431" mass="46162">MTATADRTDEAPGSLWRNQGFRRLFTAATASTMGSEITFVALPLVAVIVLEASPAEVGALWMLRFVAFLTVGLPAGALLDRTRKRWVMVTSDLGRALLLGSVPAAWALGVLTIEQLYVVSLLTGVGNVFFDVAARSYLPAVVGRDQLLPANSRLGSVEAVSSLAGPSVAGYVVQFFAAPIAILIDAVSFLWSALFISGVRQREPEPERREHPRLLTEIGEGTRFVWHHPLLRPIVVAGALTNLFLTFAIVAAPLVLVRELGLGGGAVGVFFTFGGLGVLLGVSTATWVCRRLGAGQSLWILGIVGIPFGFLVPMMDVGGWQWVASAAWTVIIFRVGHNNVVLVSFRQRVTPDRLLSRMNATMRFVMNGMEAVAALLAGVIATFLGVRTVMWIAAVGLAVAWLPVLFSPLRSMTSLDSDYPGAEAPERTEPA</sequence>
<dbReference type="CDD" id="cd06173">
    <property type="entry name" value="MFS_MefA_like"/>
    <property type="match status" value="1"/>
</dbReference>
<evidence type="ECO:0000256" key="4">
    <source>
        <dbReference type="ARBA" id="ARBA00022989"/>
    </source>
</evidence>
<comment type="caution">
    <text evidence="7">The sequence shown here is derived from an EMBL/GenBank/DDBJ whole genome shotgun (WGS) entry which is preliminary data.</text>
</comment>
<dbReference type="Pfam" id="PF07690">
    <property type="entry name" value="MFS_1"/>
    <property type="match status" value="1"/>
</dbReference>
<feature type="transmembrane region" description="Helical" evidence="6">
    <location>
        <begin position="321"/>
        <end position="343"/>
    </location>
</feature>
<keyword evidence="4 6" id="KW-1133">Transmembrane helix</keyword>
<gene>
    <name evidence="7" type="ORF">BU204_12625</name>
</gene>
<feature type="transmembrane region" description="Helical" evidence="6">
    <location>
        <begin position="61"/>
        <end position="81"/>
    </location>
</feature>
<feature type="transmembrane region" description="Helical" evidence="6">
    <location>
        <begin position="390"/>
        <end position="409"/>
    </location>
</feature>
<dbReference type="AlphaFoldDB" id="A0A1Q8CSD1"/>
<dbReference type="Gene3D" id="1.20.1250.20">
    <property type="entry name" value="MFS general substrate transporter like domains"/>
    <property type="match status" value="1"/>
</dbReference>
<comment type="subcellular location">
    <subcellularLocation>
        <location evidence="1">Cell membrane</location>
        <topology evidence="1">Multi-pass membrane protein</topology>
    </subcellularLocation>
</comment>
<evidence type="ECO:0000256" key="3">
    <source>
        <dbReference type="ARBA" id="ARBA00022692"/>
    </source>
</evidence>
<accession>A0A1Q8CSD1</accession>
<dbReference type="Proteomes" id="UP000185596">
    <property type="component" value="Unassembled WGS sequence"/>
</dbReference>
<dbReference type="SUPFAM" id="SSF103473">
    <property type="entry name" value="MFS general substrate transporter"/>
    <property type="match status" value="1"/>
</dbReference>
<dbReference type="GO" id="GO:0022857">
    <property type="term" value="F:transmembrane transporter activity"/>
    <property type="evidence" value="ECO:0007669"/>
    <property type="project" value="InterPro"/>
</dbReference>
<dbReference type="PANTHER" id="PTHR23513:SF6">
    <property type="entry name" value="MAJOR FACILITATOR SUPERFAMILY ASSOCIATED DOMAIN-CONTAINING PROTEIN"/>
    <property type="match status" value="1"/>
</dbReference>
<dbReference type="RefSeq" id="WP_075125875.1">
    <property type="nucleotide sequence ID" value="NZ_MSIE01000019.1"/>
</dbReference>
<dbReference type="PANTHER" id="PTHR23513">
    <property type="entry name" value="INTEGRAL MEMBRANE EFFLUX PROTEIN-RELATED"/>
    <property type="match status" value="1"/>
</dbReference>
<evidence type="ECO:0000256" key="2">
    <source>
        <dbReference type="ARBA" id="ARBA00022475"/>
    </source>
</evidence>
<feature type="transmembrane region" description="Helical" evidence="6">
    <location>
        <begin position="171"/>
        <end position="199"/>
    </location>
</feature>
<dbReference type="InterPro" id="IPR036259">
    <property type="entry name" value="MFS_trans_sf"/>
</dbReference>
<keyword evidence="3 6" id="KW-0812">Transmembrane</keyword>
<dbReference type="EMBL" id="MSIE01000019">
    <property type="protein sequence ID" value="OLF17275.1"/>
    <property type="molecule type" value="Genomic_DNA"/>
</dbReference>
<reference evidence="7 8" key="1">
    <citation type="submission" date="2016-12" db="EMBL/GenBank/DDBJ databases">
        <title>The draft genome sequence of Actinophytocola sp. 11-183.</title>
        <authorList>
            <person name="Wang W."/>
            <person name="Yuan L."/>
        </authorList>
    </citation>
    <scope>NUCLEOTIDE SEQUENCE [LARGE SCALE GENOMIC DNA]</scope>
    <source>
        <strain evidence="7 8">11-183</strain>
    </source>
</reference>
<feature type="transmembrane region" description="Helical" evidence="6">
    <location>
        <begin position="262"/>
        <end position="285"/>
    </location>
</feature>
<feature type="transmembrane region" description="Helical" evidence="6">
    <location>
        <begin position="24"/>
        <end position="49"/>
    </location>
</feature>
<evidence type="ECO:0008006" key="9">
    <source>
        <dbReference type="Google" id="ProtNLM"/>
    </source>
</evidence>
<keyword evidence="5 6" id="KW-0472">Membrane</keyword>
<keyword evidence="2" id="KW-1003">Cell membrane</keyword>
<proteinExistence type="predicted"/>
<keyword evidence="8" id="KW-1185">Reference proteome</keyword>
<dbReference type="InterPro" id="IPR011701">
    <property type="entry name" value="MFS"/>
</dbReference>
<evidence type="ECO:0000313" key="8">
    <source>
        <dbReference type="Proteomes" id="UP000185596"/>
    </source>
</evidence>
<evidence type="ECO:0000256" key="5">
    <source>
        <dbReference type="ARBA" id="ARBA00023136"/>
    </source>
</evidence>
<feature type="transmembrane region" description="Helical" evidence="6">
    <location>
        <begin position="364"/>
        <end position="384"/>
    </location>
</feature>
<protein>
    <recommendedName>
        <fullName evidence="9">MFS transporter</fullName>
    </recommendedName>
</protein>
<feature type="transmembrane region" description="Helical" evidence="6">
    <location>
        <begin position="234"/>
        <end position="256"/>
    </location>
</feature>
<dbReference type="GO" id="GO:0005886">
    <property type="term" value="C:plasma membrane"/>
    <property type="evidence" value="ECO:0007669"/>
    <property type="project" value="UniProtKB-SubCell"/>
</dbReference>
<evidence type="ECO:0000256" key="6">
    <source>
        <dbReference type="SAM" id="Phobius"/>
    </source>
</evidence>